<name>A0A8I5QZ95_PAPAN</name>
<reference evidence="11 12" key="1">
    <citation type="submission" date="2012-03" db="EMBL/GenBank/DDBJ databases">
        <title>Whole Genome Assembly of Papio anubis.</title>
        <authorList>
            <person name="Liu Y.L."/>
            <person name="Abraham K.A."/>
            <person name="Akbar H.A."/>
            <person name="Ali S.A."/>
            <person name="Anosike U.A."/>
            <person name="Aqrawi P.A."/>
            <person name="Arias F.A."/>
            <person name="Attaway T.A."/>
            <person name="Awwad R.A."/>
            <person name="Babu C.B."/>
            <person name="Bandaranaike D.B."/>
            <person name="Battles P.B."/>
            <person name="Bell A.B."/>
            <person name="Beltran B.B."/>
            <person name="Berhane-Mersha D.B."/>
            <person name="Bess C.B."/>
            <person name="Bickham C.B."/>
            <person name="Bolden T.B."/>
            <person name="Carter K.C."/>
            <person name="Chau D.C."/>
            <person name="Chavez A.C."/>
            <person name="Clerc-Blankenburg K.C."/>
            <person name="Coyle M.C."/>
            <person name="Dao M.D."/>
            <person name="Davila M.L.D."/>
            <person name="Davy-Carroll L.D."/>
            <person name="Denson S.D."/>
            <person name="Dinh H.D."/>
            <person name="Fernandez S.F."/>
            <person name="Fernando P.F."/>
            <person name="Forbes L.F."/>
            <person name="Francis C.F."/>
            <person name="Francisco L.F."/>
            <person name="Fu Q.F."/>
            <person name="Garcia-Iii R.G."/>
            <person name="Garrett T.G."/>
            <person name="Gross S.G."/>
            <person name="Gubbala S.G."/>
            <person name="Hirani K.H."/>
            <person name="Hogues M.H."/>
            <person name="Hollins B.H."/>
            <person name="Jackson L.J."/>
            <person name="Javaid M.J."/>
            <person name="Jhangiani S.J."/>
            <person name="Johnson A.J."/>
            <person name="Johnson B.J."/>
            <person name="Jones J.J."/>
            <person name="Joshi V.J."/>
            <person name="Kalu J.K."/>
            <person name="Khan N.K."/>
            <person name="Korchina V.K."/>
            <person name="Kovar C.K."/>
            <person name="Lago L.L."/>
            <person name="Lara F.L."/>
            <person name="Le T.-K.L."/>
            <person name="Lee S.L."/>
            <person name="Legall-Iii F.L."/>
            <person name="Lemon S.L."/>
            <person name="Liu J.L."/>
            <person name="Liu Y.-S.L."/>
            <person name="Liyanage D.L."/>
            <person name="Lopez J.L."/>
            <person name="Lorensuhewa L.L."/>
            <person name="Mata R.M."/>
            <person name="Mathew T.M."/>
            <person name="Mercado C.M."/>
            <person name="Mercado I.M."/>
            <person name="Morales K.M."/>
            <person name="Morgan M.M."/>
            <person name="Munidasa M.M."/>
            <person name="Ngo D.N."/>
            <person name="Nguyen L.N."/>
            <person name="Nguyen T.N."/>
            <person name="Nguyen N.N."/>
            <person name="Obregon M.O."/>
            <person name="Okwuonu G.O."/>
            <person name="Ongeri F.O."/>
            <person name="Onwere C.O."/>
            <person name="Osifeso I.O."/>
            <person name="Parra A.P."/>
            <person name="Patil S.P."/>
            <person name="Perez A.P."/>
            <person name="Perez Y.P."/>
            <person name="Pham C.P."/>
            <person name="Pu L.-L.P."/>
            <person name="Puazo M.P."/>
            <person name="Quiroz J.Q."/>
            <person name="Rouhana J.R."/>
            <person name="Ruiz M.R."/>
            <person name="Ruiz S.-J.R."/>
            <person name="Saada N.S."/>
            <person name="Santibanez J.S."/>
            <person name="Scheel M.S."/>
            <person name="Schneider B.S."/>
            <person name="Simmons D.S."/>
            <person name="Sisson I.S."/>
            <person name="Tang L.-Y.T."/>
            <person name="Thornton R.T."/>
            <person name="Tisius J.T."/>
            <person name="Toledanes G.T."/>
            <person name="Trejos Z.T."/>
            <person name="Usmani K.U."/>
            <person name="Varghese R.V."/>
            <person name="Vattathil S.V."/>
            <person name="Vee V.V."/>
            <person name="Walker D.W."/>
            <person name="Weissenberger G.W."/>
            <person name="White C.W."/>
            <person name="Williams A.W."/>
            <person name="Woodworth J.W."/>
            <person name="Wright R.W."/>
            <person name="Zhu Y.Z."/>
            <person name="Han Y.H."/>
            <person name="Newsham I.N."/>
            <person name="Nazareth L.N."/>
            <person name="Worley K.W."/>
            <person name="Muzny D.M."/>
            <person name="Rogers J.R."/>
            <person name="Gibbs R.G."/>
        </authorList>
    </citation>
    <scope>NUCLEOTIDE SEQUENCE [LARGE SCALE GENOMIC DNA]</scope>
</reference>
<sequence>MSLTNTKTGFSVKDILDLPDTNDEEGSVAEGPEEENEGPEPAKRAGPLGQGALDAVQSLPLKNPFYDSSDNPYTRWLASTEGLQYSLHGLAAGAPPQDSSSKSPEPSADESPDNDKETPGGGGDAGKKRKRRVLFSKAQTYELERRFRQQRYLSAPEREHLASLIRLTPTQVKIWFQNHRYKMKRARAEKGIVINKEANRPQRRHPSKRRNAGLQSRPARGSRVGSTRPLGRENSACASCCRRQEAPEPRVPERLCARVWPELGSRREATAHQRTRGPGRSRVSGARRRRRLGILGRAASQTAAAARLRGRCEWTYLLLWFSYRASSPRAYHRQSQPRFPSCLGADHSRLVQERSGHWEDPTRRRGAWSPQSQGPWRRRPRGWTRGGRCYEGLESGCPRGEAARGAQVRCGGGTRFGCRFAGRGFWEGETLAFRPPWIRVPPDPRLLPFAAWKRGRGTVQSPGGDAAPTRTVGSGPGRQEHPHPVEHPGQPSLRAKASASVQRCPGMERTRGCGRLALHSRLVPF</sequence>
<evidence type="ECO:0000259" key="10">
    <source>
        <dbReference type="PROSITE" id="PS50071"/>
    </source>
</evidence>
<dbReference type="FunFam" id="1.10.10.60:FF:000101">
    <property type="entry name" value="NK2 homeobox 8"/>
    <property type="match status" value="1"/>
</dbReference>
<keyword evidence="4 7" id="KW-0238">DNA-binding</keyword>
<dbReference type="PROSITE" id="PS00027">
    <property type="entry name" value="HOMEOBOX_1"/>
    <property type="match status" value="1"/>
</dbReference>
<dbReference type="Pfam" id="PF00046">
    <property type="entry name" value="Homeodomain"/>
    <property type="match status" value="1"/>
</dbReference>
<dbReference type="Proteomes" id="UP000028761">
    <property type="component" value="Chromosome 16"/>
</dbReference>
<dbReference type="GO" id="GO:0000978">
    <property type="term" value="F:RNA polymerase II cis-regulatory region sequence-specific DNA binding"/>
    <property type="evidence" value="ECO:0007669"/>
    <property type="project" value="TreeGrafter"/>
</dbReference>
<dbReference type="SUPFAM" id="SSF46689">
    <property type="entry name" value="Homeodomain-like"/>
    <property type="match status" value="1"/>
</dbReference>
<feature type="region of interest" description="Disordered" evidence="9">
    <location>
        <begin position="90"/>
        <end position="132"/>
    </location>
</feature>
<dbReference type="CDD" id="cd00086">
    <property type="entry name" value="homeodomain"/>
    <property type="match status" value="1"/>
</dbReference>
<proteinExistence type="inferred from homology"/>
<feature type="region of interest" description="Disordered" evidence="9">
    <location>
        <begin position="193"/>
        <end position="243"/>
    </location>
</feature>
<evidence type="ECO:0000256" key="4">
    <source>
        <dbReference type="ARBA" id="ARBA00023125"/>
    </source>
</evidence>
<feature type="region of interest" description="Disordered" evidence="9">
    <location>
        <begin position="1"/>
        <end position="56"/>
    </location>
</feature>
<dbReference type="InterPro" id="IPR001356">
    <property type="entry name" value="HD"/>
</dbReference>
<evidence type="ECO:0000256" key="2">
    <source>
        <dbReference type="ARBA" id="ARBA00005661"/>
    </source>
</evidence>
<feature type="region of interest" description="Disordered" evidence="9">
    <location>
        <begin position="455"/>
        <end position="496"/>
    </location>
</feature>
<keyword evidence="6 7" id="KW-0539">Nucleus</keyword>
<dbReference type="GO" id="GO:0030154">
    <property type="term" value="P:cell differentiation"/>
    <property type="evidence" value="ECO:0007669"/>
    <property type="project" value="TreeGrafter"/>
</dbReference>
<protein>
    <recommendedName>
        <fullName evidence="10">Homeobox domain-containing protein</fullName>
    </recommendedName>
</protein>
<feature type="compositionally biased region" description="Basic residues" evidence="9">
    <location>
        <begin position="201"/>
        <end position="211"/>
    </location>
</feature>
<dbReference type="Gene3D" id="1.10.10.60">
    <property type="entry name" value="Homeodomain-like"/>
    <property type="match status" value="1"/>
</dbReference>
<feature type="DNA-binding region" description="Homeobox" evidence="7">
    <location>
        <begin position="128"/>
        <end position="187"/>
    </location>
</feature>
<dbReference type="GeneTree" id="ENSGT00940000159727"/>
<feature type="compositionally biased region" description="Acidic residues" evidence="9">
    <location>
        <begin position="20"/>
        <end position="38"/>
    </location>
</feature>
<dbReference type="PANTHER" id="PTHR24340:SF24">
    <property type="entry name" value="HOMEOBOX PROTEIN NKX-2.2"/>
    <property type="match status" value="1"/>
</dbReference>
<dbReference type="PANTHER" id="PTHR24340">
    <property type="entry name" value="HOMEOBOX PROTEIN NKX"/>
    <property type="match status" value="1"/>
</dbReference>
<evidence type="ECO:0000313" key="11">
    <source>
        <dbReference type="Ensembl" id="ENSPANP00000048490.1"/>
    </source>
</evidence>
<evidence type="ECO:0000256" key="5">
    <source>
        <dbReference type="ARBA" id="ARBA00023155"/>
    </source>
</evidence>
<evidence type="ECO:0000256" key="3">
    <source>
        <dbReference type="ARBA" id="ARBA00022473"/>
    </source>
</evidence>
<keyword evidence="5 7" id="KW-0371">Homeobox</keyword>
<evidence type="ECO:0000256" key="8">
    <source>
        <dbReference type="RuleBase" id="RU000682"/>
    </source>
</evidence>
<feature type="region of interest" description="Disordered" evidence="9">
    <location>
        <begin position="355"/>
        <end position="380"/>
    </location>
</feature>
<organism evidence="11 12">
    <name type="scientific">Papio anubis</name>
    <name type="common">Olive baboon</name>
    <dbReference type="NCBI Taxonomy" id="9555"/>
    <lineage>
        <taxon>Eukaryota</taxon>
        <taxon>Metazoa</taxon>
        <taxon>Chordata</taxon>
        <taxon>Craniata</taxon>
        <taxon>Vertebrata</taxon>
        <taxon>Euteleostomi</taxon>
        <taxon>Mammalia</taxon>
        <taxon>Eutheria</taxon>
        <taxon>Euarchontoglires</taxon>
        <taxon>Primates</taxon>
        <taxon>Haplorrhini</taxon>
        <taxon>Catarrhini</taxon>
        <taxon>Cercopithecidae</taxon>
        <taxon>Cercopithecinae</taxon>
        <taxon>Papio</taxon>
    </lineage>
</organism>
<comment type="subcellular location">
    <subcellularLocation>
        <location evidence="1 7 8">Nucleus</location>
    </subcellularLocation>
</comment>
<keyword evidence="12" id="KW-1185">Reference proteome</keyword>
<dbReference type="PROSITE" id="PS50071">
    <property type="entry name" value="HOMEOBOX_2"/>
    <property type="match status" value="1"/>
</dbReference>
<feature type="domain" description="Homeobox" evidence="10">
    <location>
        <begin position="126"/>
        <end position="186"/>
    </location>
</feature>
<dbReference type="InterPro" id="IPR009057">
    <property type="entry name" value="Homeodomain-like_sf"/>
</dbReference>
<evidence type="ECO:0000256" key="9">
    <source>
        <dbReference type="SAM" id="MobiDB-lite"/>
    </source>
</evidence>
<keyword evidence="3" id="KW-0217">Developmental protein</keyword>
<evidence type="ECO:0000256" key="7">
    <source>
        <dbReference type="PROSITE-ProRule" id="PRU00108"/>
    </source>
</evidence>
<reference evidence="11" key="3">
    <citation type="submission" date="2025-09" db="UniProtKB">
        <authorList>
            <consortium name="Ensembl"/>
        </authorList>
    </citation>
    <scope>IDENTIFICATION</scope>
</reference>
<dbReference type="GO" id="GO:0005634">
    <property type="term" value="C:nucleus"/>
    <property type="evidence" value="ECO:0007669"/>
    <property type="project" value="UniProtKB-SubCell"/>
</dbReference>
<accession>A0A8I5QZ95</accession>
<dbReference type="Ensembl" id="ENSPANT00000075292.1">
    <property type="protein sequence ID" value="ENSPANP00000048490.1"/>
    <property type="gene ID" value="ENSPANG00000043988.1"/>
</dbReference>
<dbReference type="InterPro" id="IPR020479">
    <property type="entry name" value="HD_metazoa"/>
</dbReference>
<evidence type="ECO:0000313" key="12">
    <source>
        <dbReference type="Proteomes" id="UP000028761"/>
    </source>
</evidence>
<comment type="similarity">
    <text evidence="2">Belongs to the NK-2 homeobox family.</text>
</comment>
<dbReference type="GO" id="GO:0000981">
    <property type="term" value="F:DNA-binding transcription factor activity, RNA polymerase II-specific"/>
    <property type="evidence" value="ECO:0007669"/>
    <property type="project" value="InterPro"/>
</dbReference>
<evidence type="ECO:0000256" key="6">
    <source>
        <dbReference type="ARBA" id="ARBA00023242"/>
    </source>
</evidence>
<dbReference type="InterPro" id="IPR017970">
    <property type="entry name" value="Homeobox_CS"/>
</dbReference>
<evidence type="ECO:0000256" key="1">
    <source>
        <dbReference type="ARBA" id="ARBA00004123"/>
    </source>
</evidence>
<reference evidence="11" key="2">
    <citation type="submission" date="2025-08" db="UniProtKB">
        <authorList>
            <consortium name="Ensembl"/>
        </authorList>
    </citation>
    <scope>IDENTIFICATION</scope>
</reference>
<dbReference type="InterPro" id="IPR050394">
    <property type="entry name" value="Homeobox_NK-like"/>
</dbReference>
<dbReference type="AlphaFoldDB" id="A0A8I5QZ95"/>
<dbReference type="SMART" id="SM00389">
    <property type="entry name" value="HOX"/>
    <property type="match status" value="1"/>
</dbReference>
<dbReference type="PRINTS" id="PR00024">
    <property type="entry name" value="HOMEOBOX"/>
</dbReference>